<evidence type="ECO:0000313" key="2">
    <source>
        <dbReference type="EMBL" id="GLK89510.1"/>
    </source>
</evidence>
<dbReference type="EMBL" id="BSFN01000006">
    <property type="protein sequence ID" value="GLK89510.1"/>
    <property type="molecule type" value="Genomic_DNA"/>
</dbReference>
<evidence type="ECO:0008006" key="4">
    <source>
        <dbReference type="Google" id="ProtNLM"/>
    </source>
</evidence>
<comment type="caution">
    <text evidence="2">The sequence shown here is derived from an EMBL/GenBank/DDBJ whole genome shotgun (WGS) entry which is preliminary data.</text>
</comment>
<dbReference type="AlphaFoldDB" id="A0A9W6K887"/>
<reference evidence="2" key="2">
    <citation type="submission" date="2023-01" db="EMBL/GenBank/DDBJ databases">
        <authorList>
            <person name="Sun Q."/>
            <person name="Evtushenko L."/>
        </authorList>
    </citation>
    <scope>NUCLEOTIDE SEQUENCE</scope>
    <source>
        <strain evidence="2">VKM B-2935</strain>
    </source>
</reference>
<dbReference type="Pfam" id="PF14903">
    <property type="entry name" value="WG_beta_rep"/>
    <property type="match status" value="1"/>
</dbReference>
<gene>
    <name evidence="2" type="ORF">GCM10017655_25720</name>
</gene>
<accession>A0A9W6K887</accession>
<organism evidence="2 3">
    <name type="scientific">Pseudomonas turukhanskensis</name>
    <dbReference type="NCBI Taxonomy" id="1806536"/>
    <lineage>
        <taxon>Bacteria</taxon>
        <taxon>Pseudomonadati</taxon>
        <taxon>Pseudomonadota</taxon>
        <taxon>Gammaproteobacteria</taxon>
        <taxon>Pseudomonadales</taxon>
        <taxon>Pseudomonadaceae</taxon>
        <taxon>Pseudomonas</taxon>
    </lineage>
</organism>
<evidence type="ECO:0000313" key="3">
    <source>
        <dbReference type="Proteomes" id="UP001143328"/>
    </source>
</evidence>
<keyword evidence="1" id="KW-0732">Signal</keyword>
<dbReference type="Proteomes" id="UP001143328">
    <property type="component" value="Unassembled WGS sequence"/>
</dbReference>
<feature type="chain" id="PRO_5040795687" description="WG repeat-containing protein" evidence="1">
    <location>
        <begin position="32"/>
        <end position="188"/>
    </location>
</feature>
<reference evidence="2" key="1">
    <citation type="journal article" date="2014" name="Int. J. Syst. Evol. Microbiol.">
        <title>Complete genome sequence of Corynebacterium casei LMG S-19264T (=DSM 44701T), isolated from a smear-ripened cheese.</title>
        <authorList>
            <consortium name="US DOE Joint Genome Institute (JGI-PGF)"/>
            <person name="Walter F."/>
            <person name="Albersmeier A."/>
            <person name="Kalinowski J."/>
            <person name="Ruckert C."/>
        </authorList>
    </citation>
    <scope>NUCLEOTIDE SEQUENCE</scope>
    <source>
        <strain evidence="2">VKM B-2935</strain>
    </source>
</reference>
<dbReference type="InterPro" id="IPR032774">
    <property type="entry name" value="WG_beta_rep"/>
</dbReference>
<proteinExistence type="predicted"/>
<feature type="signal peptide" evidence="1">
    <location>
        <begin position="1"/>
        <end position="31"/>
    </location>
</feature>
<keyword evidence="3" id="KW-1185">Reference proteome</keyword>
<evidence type="ECO:0000256" key="1">
    <source>
        <dbReference type="SAM" id="SignalP"/>
    </source>
</evidence>
<name>A0A9W6K887_9PSED</name>
<sequence length="188" mass="20424">MGYLGSEYMSSITAAVVRLVLVLAMCASAQADDFPLACFYSAADSEEGLANHPQCARRDGDTVRLAPAHFQRLDFDDDGLTSVAIDGGMYYINRQGASLHVLTFDNGADYFEEGLTRAWVNGKVGYYDKAFNQVIAPVYDWGTPLRDGRAEVCIGCQRGPADGDGHWAMQGGKWGVIDRSGTVVEPLR</sequence>
<protein>
    <recommendedName>
        <fullName evidence="4">WG repeat-containing protein</fullName>
    </recommendedName>
</protein>